<accession>A0A2S7WSQ1</accession>
<protein>
    <recommendedName>
        <fullName evidence="4">Glutaminyl-tRNA synthetase</fullName>
    </recommendedName>
</protein>
<comment type="caution">
    <text evidence="2">The sequence shown here is derived from an EMBL/GenBank/DDBJ whole genome shotgun (WGS) entry which is preliminary data.</text>
</comment>
<dbReference type="EMBL" id="MSCN01000001">
    <property type="protein sequence ID" value="PQJ80613.1"/>
    <property type="molecule type" value="Genomic_DNA"/>
</dbReference>
<gene>
    <name evidence="2" type="ORF">BTO18_16150</name>
</gene>
<reference evidence="2 3" key="1">
    <citation type="submission" date="2016-12" db="EMBL/GenBank/DDBJ databases">
        <title>Trade-off between light-utilization and light-protection in marine flavobacteria.</title>
        <authorList>
            <person name="Kumagai Y."/>
            <person name="Yoshizawa S."/>
            <person name="Kogure K."/>
            <person name="Iwasaki W."/>
        </authorList>
    </citation>
    <scope>NUCLEOTIDE SEQUENCE [LARGE SCALE GENOMIC DNA]</scope>
    <source>
        <strain evidence="2 3">NBRC 108759</strain>
    </source>
</reference>
<keyword evidence="1" id="KW-0175">Coiled coil</keyword>
<dbReference type="OrthoDB" id="1149272at2"/>
<evidence type="ECO:0000313" key="2">
    <source>
        <dbReference type="EMBL" id="PQJ80613.1"/>
    </source>
</evidence>
<feature type="coiled-coil region" evidence="1">
    <location>
        <begin position="7"/>
        <end position="34"/>
    </location>
</feature>
<name>A0A2S7WSQ1_9FLAO</name>
<evidence type="ECO:0000256" key="1">
    <source>
        <dbReference type="SAM" id="Coils"/>
    </source>
</evidence>
<evidence type="ECO:0008006" key="4">
    <source>
        <dbReference type="Google" id="ProtNLM"/>
    </source>
</evidence>
<dbReference type="Proteomes" id="UP000238882">
    <property type="component" value="Unassembled WGS sequence"/>
</dbReference>
<proteinExistence type="predicted"/>
<keyword evidence="3" id="KW-1185">Reference proteome</keyword>
<organism evidence="2 3">
    <name type="scientific">Polaribacter porphyrae</name>
    <dbReference type="NCBI Taxonomy" id="1137780"/>
    <lineage>
        <taxon>Bacteria</taxon>
        <taxon>Pseudomonadati</taxon>
        <taxon>Bacteroidota</taxon>
        <taxon>Flavobacteriia</taxon>
        <taxon>Flavobacteriales</taxon>
        <taxon>Flavobacteriaceae</taxon>
    </lineage>
</organism>
<dbReference type="AlphaFoldDB" id="A0A2S7WSQ1"/>
<evidence type="ECO:0000313" key="3">
    <source>
        <dbReference type="Proteomes" id="UP000238882"/>
    </source>
</evidence>
<dbReference type="RefSeq" id="WP_105017611.1">
    <property type="nucleotide sequence ID" value="NZ_MSCN01000001.1"/>
</dbReference>
<sequence>MKTYTSFIEIEKDLRKLELERDIAKEELKIVKHNFEDFLKPVNWVTTILKAISKYGVLLMIKRIFK</sequence>